<protein>
    <submittedName>
        <fullName evidence="1">Uncharacterized protein</fullName>
    </submittedName>
</protein>
<gene>
    <name evidence="1" type="ORF">LSAT_V11C700356320</name>
</gene>
<accession>A0A9R1V300</accession>
<keyword evidence="2" id="KW-1185">Reference proteome</keyword>
<proteinExistence type="predicted"/>
<evidence type="ECO:0000313" key="2">
    <source>
        <dbReference type="Proteomes" id="UP000235145"/>
    </source>
</evidence>
<dbReference type="OrthoDB" id="1663720at2759"/>
<evidence type="ECO:0000313" key="1">
    <source>
        <dbReference type="EMBL" id="KAJ0197355.1"/>
    </source>
</evidence>
<dbReference type="AlphaFoldDB" id="A0A9R1V300"/>
<dbReference type="EMBL" id="NBSK02000007">
    <property type="protein sequence ID" value="KAJ0197355.1"/>
    <property type="molecule type" value="Genomic_DNA"/>
</dbReference>
<organism evidence="1 2">
    <name type="scientific">Lactuca sativa</name>
    <name type="common">Garden lettuce</name>
    <dbReference type="NCBI Taxonomy" id="4236"/>
    <lineage>
        <taxon>Eukaryota</taxon>
        <taxon>Viridiplantae</taxon>
        <taxon>Streptophyta</taxon>
        <taxon>Embryophyta</taxon>
        <taxon>Tracheophyta</taxon>
        <taxon>Spermatophyta</taxon>
        <taxon>Magnoliopsida</taxon>
        <taxon>eudicotyledons</taxon>
        <taxon>Gunneridae</taxon>
        <taxon>Pentapetalae</taxon>
        <taxon>asterids</taxon>
        <taxon>campanulids</taxon>
        <taxon>Asterales</taxon>
        <taxon>Asteraceae</taxon>
        <taxon>Cichorioideae</taxon>
        <taxon>Cichorieae</taxon>
        <taxon>Lactucinae</taxon>
        <taxon>Lactuca</taxon>
    </lineage>
</organism>
<sequence length="209" mass="24279">MEKTPHSFPEPSVKGIMQRILLDLNQLPLDISEEPKNDVPPPLRFSIDLTFHNEDMEVLKKKYKVLTASSFVSRDYLKNLGFEDGCATMMHIRNKKVKMPRNSNHALARSLFKELTKKNEGEDLMVSLYEPIEGNKNKKKGKDQVAHRLAAKSLLKEFVLQSKDRYSVIRKKRKKKVRFDCGPLDGIWKKKLPPKKRRGIVIFDKEYNA</sequence>
<dbReference type="Proteomes" id="UP000235145">
    <property type="component" value="Unassembled WGS sequence"/>
</dbReference>
<reference evidence="1 2" key="1">
    <citation type="journal article" date="2017" name="Nat. Commun.">
        <title>Genome assembly with in vitro proximity ligation data and whole-genome triplication in lettuce.</title>
        <authorList>
            <person name="Reyes-Chin-Wo S."/>
            <person name="Wang Z."/>
            <person name="Yang X."/>
            <person name="Kozik A."/>
            <person name="Arikit S."/>
            <person name="Song C."/>
            <person name="Xia L."/>
            <person name="Froenicke L."/>
            <person name="Lavelle D.O."/>
            <person name="Truco M.J."/>
            <person name="Xia R."/>
            <person name="Zhu S."/>
            <person name="Xu C."/>
            <person name="Xu H."/>
            <person name="Xu X."/>
            <person name="Cox K."/>
            <person name="Korf I."/>
            <person name="Meyers B.C."/>
            <person name="Michelmore R.W."/>
        </authorList>
    </citation>
    <scope>NUCLEOTIDE SEQUENCE [LARGE SCALE GENOMIC DNA]</scope>
    <source>
        <strain evidence="2">cv. Salinas</strain>
        <tissue evidence="1">Seedlings</tissue>
    </source>
</reference>
<name>A0A9R1V300_LACSA</name>
<comment type="caution">
    <text evidence="1">The sequence shown here is derived from an EMBL/GenBank/DDBJ whole genome shotgun (WGS) entry which is preliminary data.</text>
</comment>
<dbReference type="Gramene" id="rna-gnl|WGS:NBSK|LSAT_7X36280_mrna">
    <property type="protein sequence ID" value="cds-PLY96643.1"/>
    <property type="gene ID" value="gene-LSAT_7X36280"/>
</dbReference>